<evidence type="ECO:0008006" key="3">
    <source>
        <dbReference type="Google" id="ProtNLM"/>
    </source>
</evidence>
<evidence type="ECO:0000313" key="2">
    <source>
        <dbReference type="Proteomes" id="UP001347796"/>
    </source>
</evidence>
<reference evidence="1 2" key="1">
    <citation type="submission" date="2024-01" db="EMBL/GenBank/DDBJ databases">
        <title>The genome of the rayed Mediterranean limpet Patella caerulea (Linnaeus, 1758).</title>
        <authorList>
            <person name="Anh-Thu Weber A."/>
            <person name="Halstead-Nussloch G."/>
        </authorList>
    </citation>
    <scope>NUCLEOTIDE SEQUENCE [LARGE SCALE GENOMIC DNA]</scope>
    <source>
        <strain evidence="1">AATW-2023a</strain>
        <tissue evidence="1">Whole specimen</tissue>
    </source>
</reference>
<gene>
    <name evidence="1" type="ORF">SNE40_002566</name>
</gene>
<comment type="caution">
    <text evidence="1">The sequence shown here is derived from an EMBL/GenBank/DDBJ whole genome shotgun (WGS) entry which is preliminary data.</text>
</comment>
<organism evidence="1 2">
    <name type="scientific">Patella caerulea</name>
    <name type="common">Rayed Mediterranean limpet</name>
    <dbReference type="NCBI Taxonomy" id="87958"/>
    <lineage>
        <taxon>Eukaryota</taxon>
        <taxon>Metazoa</taxon>
        <taxon>Spiralia</taxon>
        <taxon>Lophotrochozoa</taxon>
        <taxon>Mollusca</taxon>
        <taxon>Gastropoda</taxon>
        <taxon>Patellogastropoda</taxon>
        <taxon>Patelloidea</taxon>
        <taxon>Patellidae</taxon>
        <taxon>Patella</taxon>
    </lineage>
</organism>
<dbReference type="EMBL" id="JAZGQO010000002">
    <property type="protein sequence ID" value="KAK6190774.1"/>
    <property type="molecule type" value="Genomic_DNA"/>
</dbReference>
<dbReference type="InterPro" id="IPR009003">
    <property type="entry name" value="Peptidase_S1_PA"/>
</dbReference>
<dbReference type="AlphaFoldDB" id="A0AAN8PZZ4"/>
<accession>A0AAN8PZZ4</accession>
<protein>
    <recommendedName>
        <fullName evidence="3">Serine protease</fullName>
    </recommendedName>
</protein>
<sequence>MTELPEFKREVATEADMEGEANCEKNPGHNGFIPFQDFSMDHLPLVWQEGRVYEYIRSFGERVVRLVVKCDNGSFRYGSGVVEKWEDKYVIATNNHVIENDSQAKRCLIEFNFNSDDRSDVIVCEGTGLLETSKTLDKTLITFLHIPKKIQEIYMVDESLFIPEVVTMDNDGQTYSYQSLTMPYTVNGLPILAMPLRFDLNKMKETSIEFYDGTVSKMASEIIKFEPVPSEIEPRNPNVKDIHPNISVRDINGQVKTMTGNIEYIEGEVFIKLPEAFTDEEAQQCTVTFPNGSVSKGTGVHFLPTTLATANLQGLDINIGKLLTLGIPEIKRFANNPFWNLHFKPTPPGLENQLSIQGTYNTEERRQINTAIAIGHPHGGKKMVTIGRDLAFSLEPTATELRCSIAYSCQTCPGSSGSPILYLRSWRWYVHCLGLRANEFQEEVVETGNINKAWWWKQYISDIVVEEHM</sequence>
<keyword evidence="2" id="KW-1185">Reference proteome</keyword>
<evidence type="ECO:0000313" key="1">
    <source>
        <dbReference type="EMBL" id="KAK6190774.1"/>
    </source>
</evidence>
<proteinExistence type="predicted"/>
<dbReference type="Proteomes" id="UP001347796">
    <property type="component" value="Unassembled WGS sequence"/>
</dbReference>
<name>A0AAN8PZZ4_PATCE</name>
<dbReference type="SUPFAM" id="SSF50494">
    <property type="entry name" value="Trypsin-like serine proteases"/>
    <property type="match status" value="1"/>
</dbReference>